<dbReference type="Pfam" id="PF07687">
    <property type="entry name" value="M20_dimer"/>
    <property type="match status" value="1"/>
</dbReference>
<dbReference type="InterPro" id="IPR010158">
    <property type="entry name" value="Amidase_Cbmase"/>
</dbReference>
<protein>
    <submittedName>
        <fullName evidence="4">Zn-dependent hydrolase</fullName>
    </submittedName>
</protein>
<dbReference type="PANTHER" id="PTHR32494">
    <property type="entry name" value="ALLANTOATE DEIMINASE-RELATED"/>
    <property type="match status" value="1"/>
</dbReference>
<dbReference type="Pfam" id="PF01546">
    <property type="entry name" value="Peptidase_M20"/>
    <property type="match status" value="1"/>
</dbReference>
<gene>
    <name evidence="4" type="ORF">NB063_12895</name>
</gene>
<dbReference type="RefSeq" id="WP_250929130.1">
    <property type="nucleotide sequence ID" value="NZ_JAMQBK010000031.1"/>
</dbReference>
<dbReference type="PANTHER" id="PTHR32494:SF5">
    <property type="entry name" value="ALLANTOATE AMIDOHYDROLASE"/>
    <property type="match status" value="1"/>
</dbReference>
<dbReference type="SUPFAM" id="SSF53187">
    <property type="entry name" value="Zn-dependent exopeptidases"/>
    <property type="match status" value="1"/>
</dbReference>
<dbReference type="EMBL" id="JAMQBK010000031">
    <property type="protein sequence ID" value="MCM2371502.1"/>
    <property type="molecule type" value="Genomic_DNA"/>
</dbReference>
<dbReference type="InterPro" id="IPR011650">
    <property type="entry name" value="Peptidase_M20_dimer"/>
</dbReference>
<dbReference type="GO" id="GO:0016787">
    <property type="term" value="F:hydrolase activity"/>
    <property type="evidence" value="ECO:0007669"/>
    <property type="project" value="UniProtKB-KW"/>
</dbReference>
<evidence type="ECO:0000313" key="4">
    <source>
        <dbReference type="EMBL" id="MCM2371502.1"/>
    </source>
</evidence>
<organism evidence="4 5">
    <name type="scientific">Aporhodopirellula aestuarii</name>
    <dbReference type="NCBI Taxonomy" id="2950107"/>
    <lineage>
        <taxon>Bacteria</taxon>
        <taxon>Pseudomonadati</taxon>
        <taxon>Planctomycetota</taxon>
        <taxon>Planctomycetia</taxon>
        <taxon>Pirellulales</taxon>
        <taxon>Pirellulaceae</taxon>
        <taxon>Aporhodopirellula</taxon>
    </lineage>
</organism>
<dbReference type="PIRSF" id="PIRSF001235">
    <property type="entry name" value="Amidase_carbamoylase"/>
    <property type="match status" value="1"/>
</dbReference>
<evidence type="ECO:0000259" key="3">
    <source>
        <dbReference type="Pfam" id="PF07687"/>
    </source>
</evidence>
<dbReference type="CDD" id="cd03884">
    <property type="entry name" value="M20_bAS"/>
    <property type="match status" value="1"/>
</dbReference>
<keyword evidence="5" id="KW-1185">Reference proteome</keyword>
<keyword evidence="2 4" id="KW-0378">Hydrolase</keyword>
<feature type="domain" description="Peptidase M20 dimerisation" evidence="3">
    <location>
        <begin position="214"/>
        <end position="315"/>
    </location>
</feature>
<dbReference type="InterPro" id="IPR002933">
    <property type="entry name" value="Peptidase_M20"/>
</dbReference>
<reference evidence="4 5" key="1">
    <citation type="journal article" date="2022" name="Syst. Appl. Microbiol.">
        <title>Rhodopirellula aestuarii sp. nov., a novel member of the genus Rhodopirellula isolated from brackish sediments collected in the Tagus River estuary, Portugal.</title>
        <authorList>
            <person name="Vitorino I.R."/>
            <person name="Klimek D."/>
            <person name="Calusinska M."/>
            <person name="Lobo-da-Cunha A."/>
            <person name="Vasconcelos V."/>
            <person name="Lage O.M."/>
        </authorList>
    </citation>
    <scope>NUCLEOTIDE SEQUENCE [LARGE SCALE GENOMIC DNA]</scope>
    <source>
        <strain evidence="4 5">ICT_H3.1</strain>
    </source>
</reference>
<dbReference type="NCBIfam" id="NF006771">
    <property type="entry name" value="PRK09290.1-5"/>
    <property type="match status" value="1"/>
</dbReference>
<dbReference type="Proteomes" id="UP001202961">
    <property type="component" value="Unassembled WGS sequence"/>
</dbReference>
<evidence type="ECO:0000313" key="5">
    <source>
        <dbReference type="Proteomes" id="UP001202961"/>
    </source>
</evidence>
<dbReference type="Gene3D" id="3.40.630.10">
    <property type="entry name" value="Zn peptidases"/>
    <property type="match status" value="1"/>
</dbReference>
<name>A0ABT0U3P6_9BACT</name>
<dbReference type="Gene3D" id="3.30.70.360">
    <property type="match status" value="1"/>
</dbReference>
<comment type="caution">
    <text evidence="4">The sequence shown here is derived from an EMBL/GenBank/DDBJ whole genome shotgun (WGS) entry which is preliminary data.</text>
</comment>
<comment type="similarity">
    <text evidence="1">Belongs to the peptidase M20 family.</text>
</comment>
<dbReference type="NCBIfam" id="TIGR01879">
    <property type="entry name" value="hydantase"/>
    <property type="match status" value="1"/>
</dbReference>
<evidence type="ECO:0000256" key="2">
    <source>
        <dbReference type="ARBA" id="ARBA00022801"/>
    </source>
</evidence>
<dbReference type="InterPro" id="IPR036264">
    <property type="entry name" value="Bact_exopeptidase_dim_dom"/>
</dbReference>
<dbReference type="SUPFAM" id="SSF55031">
    <property type="entry name" value="Bacterial exopeptidase dimerisation domain"/>
    <property type="match status" value="1"/>
</dbReference>
<accession>A0ABT0U3P6</accession>
<evidence type="ECO:0000256" key="1">
    <source>
        <dbReference type="ARBA" id="ARBA00006153"/>
    </source>
</evidence>
<proteinExistence type="inferred from homology"/>
<sequence length="412" mass="44467">MPALQVDLQRIKSDILALAEIGRDPADHGIYRMAFTDADMEGKRWLTDQIEAAGLTHSIDGAANISTKIEGSSEAPEILVGSHIDTVPCAGALDGTLGVIAGLECLRCIRDAGLSLNRTIELVAFSDEEGRFGGMFGSQSVCGQLNPEKLATMTDMNGVRLEEELRRHGLDPMGALDAARNPESIEGYLELHIEQGPVLDRIGKPVGIVDEITGLFTWAVRFKGEANHAGTTPMDMRNDAFMGLADFAHEIPRILDENGSDRSRATIGKAQILPGATNTVPGLVEFSLDVRDTSEGVLEELSTAFRKALSAIARRRHLMFEFELKSYIAPVQCSAKMVEALTDQCRLLGLESNTMPSGAAHDAQIMGRMVPVGMIFVPSKGGQSHSPSEWTAWKDIEAGANVMLNTLIQLAN</sequence>